<sequence length="185" mass="20260">MECMCIIHRLLHQLQTVGGQSVPLHLGKSIDKAAKACLSSTLLNPLRQPIKPFTGWIDVAIEFPMPCALVQKQTILATKVANNLYGATRQPNNRQLATHINKAAKMAHFIHQSRSCNANQRLAIKPGLKSSPDTLPSAPSRLACHPVRFSRSEPGPIVRLDSGIFAMSALNGVTHLPMPINRHWG</sequence>
<evidence type="ECO:0000313" key="2">
    <source>
        <dbReference type="Proteomes" id="UP000027138"/>
    </source>
</evidence>
<dbReference type="Proteomes" id="UP000027138">
    <property type="component" value="Unassembled WGS sequence"/>
</dbReference>
<evidence type="ECO:0000313" key="1">
    <source>
        <dbReference type="EMBL" id="KDP30055.1"/>
    </source>
</evidence>
<dbReference type="AlphaFoldDB" id="A0A067KCT9"/>
<organism evidence="1 2">
    <name type="scientific">Jatropha curcas</name>
    <name type="common">Barbados nut</name>
    <dbReference type="NCBI Taxonomy" id="180498"/>
    <lineage>
        <taxon>Eukaryota</taxon>
        <taxon>Viridiplantae</taxon>
        <taxon>Streptophyta</taxon>
        <taxon>Embryophyta</taxon>
        <taxon>Tracheophyta</taxon>
        <taxon>Spermatophyta</taxon>
        <taxon>Magnoliopsida</taxon>
        <taxon>eudicotyledons</taxon>
        <taxon>Gunneridae</taxon>
        <taxon>Pentapetalae</taxon>
        <taxon>rosids</taxon>
        <taxon>fabids</taxon>
        <taxon>Malpighiales</taxon>
        <taxon>Euphorbiaceae</taxon>
        <taxon>Crotonoideae</taxon>
        <taxon>Jatropheae</taxon>
        <taxon>Jatropha</taxon>
    </lineage>
</organism>
<protein>
    <submittedName>
        <fullName evidence="1">Uncharacterized protein</fullName>
    </submittedName>
</protein>
<accession>A0A067KCT9</accession>
<dbReference type="EMBL" id="KK914714">
    <property type="protein sequence ID" value="KDP30055.1"/>
    <property type="molecule type" value="Genomic_DNA"/>
</dbReference>
<gene>
    <name evidence="1" type="ORF">JCGZ_18380</name>
</gene>
<proteinExistence type="predicted"/>
<name>A0A067KCT9_JATCU</name>
<reference evidence="1 2" key="1">
    <citation type="journal article" date="2014" name="PLoS ONE">
        <title>Global Analysis of Gene Expression Profiles in Physic Nut (Jatropha curcas L.) Seedlings Exposed to Salt Stress.</title>
        <authorList>
            <person name="Zhang L."/>
            <person name="Zhang C."/>
            <person name="Wu P."/>
            <person name="Chen Y."/>
            <person name="Li M."/>
            <person name="Jiang H."/>
            <person name="Wu G."/>
        </authorList>
    </citation>
    <scope>NUCLEOTIDE SEQUENCE [LARGE SCALE GENOMIC DNA]</scope>
    <source>
        <strain evidence="2">cv. GZQX0401</strain>
        <tissue evidence="1">Young leaves</tissue>
    </source>
</reference>
<keyword evidence="2" id="KW-1185">Reference proteome</keyword>